<evidence type="ECO:0000256" key="5">
    <source>
        <dbReference type="ARBA" id="ARBA00022692"/>
    </source>
</evidence>
<keyword evidence="4 12" id="KW-0716">Sensory transduction</keyword>
<keyword evidence="10 11" id="KW-0807">Transducer</keyword>
<evidence type="ECO:0000256" key="10">
    <source>
        <dbReference type="ARBA" id="ARBA00023224"/>
    </source>
</evidence>
<keyword evidence="6 12" id="KW-0552">Olfaction</keyword>
<evidence type="ECO:0000256" key="8">
    <source>
        <dbReference type="ARBA" id="ARBA00023040"/>
    </source>
</evidence>
<feature type="transmembrane region" description="Helical" evidence="12">
    <location>
        <begin position="190"/>
        <end position="213"/>
    </location>
</feature>
<reference evidence="14" key="2">
    <citation type="journal article" date="2020" name="Gigascience">
        <title>An improved pig reference genome sequence to enable pig genetics and genomics research.</title>
        <authorList>
            <person name="Warr A."/>
            <person name="Affara N."/>
            <person name="Aken B."/>
            <person name="Beiki H."/>
            <person name="Bickhart D.M."/>
            <person name="Billis K."/>
            <person name="Chow W."/>
            <person name="Eory L."/>
            <person name="Finlayson H.A."/>
            <person name="Flicek P."/>
            <person name="Giron C.G."/>
            <person name="Griffin D.K."/>
            <person name="Hall R."/>
            <person name="Hannum G."/>
            <person name="Hourlier T."/>
            <person name="Howe K."/>
            <person name="Hume D.A."/>
            <person name="Izuogu O."/>
            <person name="Kim K."/>
            <person name="Koren S."/>
            <person name="Liu H."/>
            <person name="Manchanda N."/>
            <person name="Martin F.J."/>
            <person name="Nonneman D.J."/>
            <person name="O'Connor R.E."/>
            <person name="Phillippy A.M."/>
            <person name="Rohrer G.A."/>
            <person name="Rosen B.D."/>
            <person name="Rund L.A."/>
            <person name="Sargent C.A."/>
            <person name="Schook L.B."/>
            <person name="Schroeder S.G."/>
            <person name="Schwartz A.S."/>
            <person name="Skinner B.M."/>
            <person name="Talbot R."/>
            <person name="Tseng E."/>
            <person name="Tuggle C.K."/>
            <person name="Watson M."/>
            <person name="Smith T.P.L."/>
            <person name="Archibald A.L."/>
        </authorList>
    </citation>
    <scope>NUCLEOTIDE SEQUENCE [LARGE SCALE GENOMIC DNA]</scope>
    <source>
        <strain evidence="14">Duroc</strain>
    </source>
</reference>
<evidence type="ECO:0000313" key="15">
    <source>
        <dbReference type="Proteomes" id="UP000008227"/>
    </source>
</evidence>
<feature type="transmembrane region" description="Helical" evidence="12">
    <location>
        <begin position="323"/>
        <end position="343"/>
    </location>
</feature>
<dbReference type="HOGENOM" id="CLU_012526_0_0_1"/>
<dbReference type="Bgee" id="ENSSSCG00000051031">
    <property type="expression patterns" value="Expressed in testis"/>
</dbReference>
<dbReference type="InterPro" id="IPR017452">
    <property type="entry name" value="GPCR_Rhodpsn_7TM"/>
</dbReference>
<dbReference type="Ensembl" id="ENSSSCT00000030938.3">
    <property type="protein sequence ID" value="ENSSSCP00000024525.3"/>
    <property type="gene ID" value="ENSSSCG00000051031.1"/>
</dbReference>
<evidence type="ECO:0000313" key="14">
    <source>
        <dbReference type="Ensembl" id="ENSSSCP00000024525.3"/>
    </source>
</evidence>
<evidence type="ECO:0000256" key="1">
    <source>
        <dbReference type="ARBA" id="ARBA00002936"/>
    </source>
</evidence>
<keyword evidence="8 11" id="KW-0297">G-protein coupled receptor</keyword>
<dbReference type="Gene3D" id="1.20.1070.10">
    <property type="entry name" value="Rhodopsin 7-helix transmembrane proteins"/>
    <property type="match status" value="1"/>
</dbReference>
<dbReference type="Proteomes" id="UP000008227">
    <property type="component" value="Chromosome 9"/>
</dbReference>
<dbReference type="PANTHER" id="PTHR26450:SF75">
    <property type="entry name" value="OLFACTORY RECEPTOR 52D1"/>
    <property type="match status" value="1"/>
</dbReference>
<keyword evidence="9 12" id="KW-0472">Membrane</keyword>
<feature type="domain" description="G-protein coupled receptors family 1 profile" evidence="13">
    <location>
        <begin position="91"/>
        <end position="343"/>
    </location>
</feature>
<dbReference type="PRINTS" id="PR00237">
    <property type="entry name" value="GPCRRHODOPSN"/>
</dbReference>
<comment type="subcellular location">
    <subcellularLocation>
        <location evidence="12">Cell membrane</location>
        <topology evidence="12">Multi-pass membrane protein</topology>
    </subcellularLocation>
    <subcellularLocation>
        <location evidence="3">Membrane</location>
        <topology evidence="3">Multi-pass membrane protein</topology>
    </subcellularLocation>
</comment>
<dbReference type="GO" id="GO:0004930">
    <property type="term" value="F:G protein-coupled receptor activity"/>
    <property type="evidence" value="ECO:0007669"/>
    <property type="project" value="UniProtKB-KW"/>
</dbReference>
<comment type="similarity">
    <text evidence="11">Belongs to the G-protein coupled receptor 1 family.</text>
</comment>
<dbReference type="eggNOG" id="ENOG502SHDP">
    <property type="taxonomic scope" value="Eukaryota"/>
</dbReference>
<feature type="transmembrane region" description="Helical" evidence="12">
    <location>
        <begin position="77"/>
        <end position="100"/>
    </location>
</feature>
<sequence>MHAYHKPQKDDFTDSPGSYVKEASLSVAGQVTPPLQPLDRALCLPSTMPASNSSEPGLPAALLLTGVPGLEWAHPWIALPFCALYLVALAGNTTLVLVIVTDRTLHAPVYLFLCLLSLTDLALSSTTVPKTLAILWLQAGEISSAGCLAQMFCVHSIYALESSVLLAMAFDRYVAVCHPLRYTTILNHAVIGRIGLLGICRSITVVSPLIFLLRRLPYCGHRVMAHTYCEHMGVARLACADITVNIVYGLTVALLAMGLDSILIAVSYGFILRAVFCLPSRDAQHKALSTCGSHLGVIVAFYVPAFFSFLTHRFGQHRVPRHVHIFLANLYVLVPPVLNPIIYGARTTEIRSRLPRLLHLAKISV</sequence>
<evidence type="ECO:0000256" key="11">
    <source>
        <dbReference type="RuleBase" id="RU000688"/>
    </source>
</evidence>
<evidence type="ECO:0000256" key="4">
    <source>
        <dbReference type="ARBA" id="ARBA00022606"/>
    </source>
</evidence>
<reference evidence="14" key="4">
    <citation type="submission" date="2025-09" db="UniProtKB">
        <authorList>
            <consortium name="Ensembl"/>
        </authorList>
    </citation>
    <scope>IDENTIFICATION</scope>
</reference>
<keyword evidence="5 11" id="KW-0812">Transmembrane</keyword>
<evidence type="ECO:0000259" key="13">
    <source>
        <dbReference type="PROSITE" id="PS50262"/>
    </source>
</evidence>
<dbReference type="PROSITE" id="PS50262">
    <property type="entry name" value="G_PROTEIN_RECEP_F1_2"/>
    <property type="match status" value="1"/>
</dbReference>
<dbReference type="GeneTree" id="ENSGT01090000260043"/>
<dbReference type="GO" id="GO:0005886">
    <property type="term" value="C:plasma membrane"/>
    <property type="evidence" value="ECO:0000318"/>
    <property type="project" value="GO_Central"/>
</dbReference>
<evidence type="ECO:0000256" key="12">
    <source>
        <dbReference type="RuleBase" id="RU363047"/>
    </source>
</evidence>
<dbReference type="Pfam" id="PF13853">
    <property type="entry name" value="7tm_4"/>
    <property type="match status" value="1"/>
</dbReference>
<organism evidence="14 15">
    <name type="scientific">Sus scrofa</name>
    <name type="common">Pig</name>
    <dbReference type="NCBI Taxonomy" id="9823"/>
    <lineage>
        <taxon>Eukaryota</taxon>
        <taxon>Metazoa</taxon>
        <taxon>Chordata</taxon>
        <taxon>Craniata</taxon>
        <taxon>Vertebrata</taxon>
        <taxon>Euteleostomi</taxon>
        <taxon>Mammalia</taxon>
        <taxon>Eutheria</taxon>
        <taxon>Laurasiatheria</taxon>
        <taxon>Artiodactyla</taxon>
        <taxon>Suina</taxon>
        <taxon>Suidae</taxon>
        <taxon>Sus</taxon>
    </lineage>
</organism>
<dbReference type="CDD" id="cd15221">
    <property type="entry name" value="7tmA_OR52B-like"/>
    <property type="match status" value="1"/>
</dbReference>
<dbReference type="PANTHER" id="PTHR26450">
    <property type="entry name" value="OLFACTORY RECEPTOR 56B1-RELATED"/>
    <property type="match status" value="1"/>
</dbReference>
<evidence type="ECO:0000256" key="2">
    <source>
        <dbReference type="ARBA" id="ARBA00003929"/>
    </source>
</evidence>
<dbReference type="STRING" id="9823.ENSSSCP00000024525"/>
<feature type="transmembrane region" description="Helical" evidence="12">
    <location>
        <begin position="291"/>
        <end position="311"/>
    </location>
</feature>
<protein>
    <recommendedName>
        <fullName evidence="12">Olfactory receptor</fullName>
    </recommendedName>
</protein>
<keyword evidence="15" id="KW-1185">Reference proteome</keyword>
<dbReference type="GO" id="GO:0004984">
    <property type="term" value="F:olfactory receptor activity"/>
    <property type="evidence" value="ECO:0000318"/>
    <property type="project" value="GO_Central"/>
</dbReference>
<keyword evidence="11" id="KW-0675">Receptor</keyword>
<dbReference type="AlphaFoldDB" id="F1RJ96"/>
<keyword evidence="12" id="KW-1003">Cell membrane</keyword>
<dbReference type="SUPFAM" id="SSF81321">
    <property type="entry name" value="Family A G protein-coupled receptor-like"/>
    <property type="match status" value="1"/>
</dbReference>
<reference evidence="15" key="1">
    <citation type="submission" date="2009-11" db="EMBL/GenBank/DDBJ databases">
        <authorList>
            <consortium name="Porcine genome sequencing project"/>
        </authorList>
    </citation>
    <scope>NUCLEOTIDE SEQUENCE [LARGE SCALE GENOMIC DNA]</scope>
    <source>
        <strain evidence="15">Duroc</strain>
    </source>
</reference>
<comment type="function">
    <text evidence="1">Odorant receptor.</text>
</comment>
<dbReference type="InParanoid" id="F1RJ96"/>
<dbReference type="InterPro" id="IPR000276">
    <property type="entry name" value="GPCR_Rhodpsn"/>
</dbReference>
<evidence type="ECO:0000256" key="3">
    <source>
        <dbReference type="ARBA" id="ARBA00004141"/>
    </source>
</evidence>
<accession>F1RJ96</accession>
<feature type="transmembrane region" description="Helical" evidence="12">
    <location>
        <begin position="107"/>
        <end position="128"/>
    </location>
</feature>
<dbReference type="FunCoup" id="F1RJ96">
    <property type="interactions" value="3"/>
</dbReference>
<comment type="function">
    <text evidence="2">Putative odorant or sperm cell receptor.</text>
</comment>
<dbReference type="PaxDb" id="9823-ENSSSCP00000023184"/>
<keyword evidence="7 12" id="KW-1133">Transmembrane helix</keyword>
<reference evidence="14" key="3">
    <citation type="submission" date="2025-08" db="UniProtKB">
        <authorList>
            <consortium name="Ensembl"/>
        </authorList>
    </citation>
    <scope>IDENTIFICATION</scope>
</reference>
<evidence type="ECO:0000256" key="9">
    <source>
        <dbReference type="ARBA" id="ARBA00023136"/>
    </source>
</evidence>
<evidence type="ECO:0000256" key="6">
    <source>
        <dbReference type="ARBA" id="ARBA00022725"/>
    </source>
</evidence>
<dbReference type="PRINTS" id="PR00245">
    <property type="entry name" value="OLFACTORYR"/>
</dbReference>
<proteinExistence type="inferred from homology"/>
<dbReference type="InterPro" id="IPR050402">
    <property type="entry name" value="OR51/52/56-like"/>
</dbReference>
<evidence type="ECO:0000256" key="7">
    <source>
        <dbReference type="ARBA" id="ARBA00022989"/>
    </source>
</evidence>
<dbReference type="PROSITE" id="PS00237">
    <property type="entry name" value="G_PROTEIN_RECEP_F1_1"/>
    <property type="match status" value="1"/>
</dbReference>
<name>F1RJ96_PIG</name>
<dbReference type="InterPro" id="IPR000725">
    <property type="entry name" value="Olfact_rcpt"/>
</dbReference>
<dbReference type="FunFam" id="1.20.1070.10:FF:000006">
    <property type="entry name" value="Olfactory receptor"/>
    <property type="match status" value="1"/>
</dbReference>